<dbReference type="AlphaFoldDB" id="X1CF35"/>
<protein>
    <submittedName>
        <fullName evidence="1">Uncharacterized protein</fullName>
    </submittedName>
</protein>
<organism evidence="1">
    <name type="scientific">marine sediment metagenome</name>
    <dbReference type="NCBI Taxonomy" id="412755"/>
    <lineage>
        <taxon>unclassified sequences</taxon>
        <taxon>metagenomes</taxon>
        <taxon>ecological metagenomes</taxon>
    </lineage>
</organism>
<gene>
    <name evidence="1" type="ORF">S01H4_55508</name>
</gene>
<sequence>MCTKANDLYRALIETGLSLNEIKQKIKAKVEEYQGYLSEEAILFLVAKEYG</sequence>
<reference evidence="1" key="1">
    <citation type="journal article" date="2014" name="Front. Microbiol.">
        <title>High frequency of phylogenetically diverse reductive dehalogenase-homologous genes in deep subseafloor sedimentary metagenomes.</title>
        <authorList>
            <person name="Kawai M."/>
            <person name="Futagami T."/>
            <person name="Toyoda A."/>
            <person name="Takaki Y."/>
            <person name="Nishi S."/>
            <person name="Hori S."/>
            <person name="Arai W."/>
            <person name="Tsubouchi T."/>
            <person name="Morono Y."/>
            <person name="Uchiyama I."/>
            <person name="Ito T."/>
            <person name="Fujiyama A."/>
            <person name="Inagaki F."/>
            <person name="Takami H."/>
        </authorList>
    </citation>
    <scope>NUCLEOTIDE SEQUENCE</scope>
    <source>
        <strain evidence="1">Expedition CK06-06</strain>
    </source>
</reference>
<proteinExistence type="predicted"/>
<dbReference type="EMBL" id="BART01032044">
    <property type="protein sequence ID" value="GAH06921.1"/>
    <property type="molecule type" value="Genomic_DNA"/>
</dbReference>
<name>X1CF35_9ZZZZ</name>
<comment type="caution">
    <text evidence="1">The sequence shown here is derived from an EMBL/GenBank/DDBJ whole genome shotgun (WGS) entry which is preliminary data.</text>
</comment>
<accession>X1CF35</accession>
<evidence type="ECO:0000313" key="1">
    <source>
        <dbReference type="EMBL" id="GAH06921.1"/>
    </source>
</evidence>
<feature type="non-terminal residue" evidence="1">
    <location>
        <position position="51"/>
    </location>
</feature>